<dbReference type="InterPro" id="IPR000058">
    <property type="entry name" value="Znf_AN1"/>
</dbReference>
<dbReference type="InterPro" id="IPR035896">
    <property type="entry name" value="AN1-like_Znf"/>
</dbReference>
<dbReference type="GO" id="GO:0005737">
    <property type="term" value="C:cytoplasm"/>
    <property type="evidence" value="ECO:0007669"/>
    <property type="project" value="TreeGrafter"/>
</dbReference>
<dbReference type="AlphaFoldDB" id="A0A2P1ENE6"/>
<evidence type="ECO:0000256" key="3">
    <source>
        <dbReference type="ARBA" id="ARBA00022737"/>
    </source>
</evidence>
<evidence type="ECO:0000256" key="4">
    <source>
        <dbReference type="ARBA" id="ARBA00022771"/>
    </source>
</evidence>
<evidence type="ECO:0000256" key="2">
    <source>
        <dbReference type="ARBA" id="ARBA00022723"/>
    </source>
</evidence>
<evidence type="ECO:0000256" key="5">
    <source>
        <dbReference type="ARBA" id="ARBA00022833"/>
    </source>
</evidence>
<evidence type="ECO:0000256" key="1">
    <source>
        <dbReference type="ARBA" id="ARBA00003732"/>
    </source>
</evidence>
<accession>A0A2P1ENE6</accession>
<dbReference type="SMART" id="SM00154">
    <property type="entry name" value="ZnF_AN1"/>
    <property type="match status" value="2"/>
</dbReference>
<evidence type="ECO:0000256" key="6">
    <source>
        <dbReference type="PROSITE-ProRule" id="PRU00449"/>
    </source>
</evidence>
<keyword evidence="2" id="KW-0479">Metal-binding</keyword>
<dbReference type="SUPFAM" id="SSF118310">
    <property type="entry name" value="AN1-like Zinc finger"/>
    <property type="match status" value="2"/>
</dbReference>
<keyword evidence="5" id="KW-0862">Zinc</keyword>
<feature type="domain" description="AN1-type" evidence="7">
    <location>
        <begin position="95"/>
        <end position="145"/>
    </location>
</feature>
<dbReference type="GO" id="GO:0008270">
    <property type="term" value="F:zinc ion binding"/>
    <property type="evidence" value="ECO:0007669"/>
    <property type="project" value="UniProtKB-KW"/>
</dbReference>
<sequence length="189" mass="20525">MAGTEAFPDLGMHCQHPECNQLDFLPFDCDSCHKVFCLEHRSYRSHECPKSDHKSRKVVVCEICSTAIETIGRGGKEEKSALERHEKSDVCDPKKKRKPTCPVRRCKEVLTFSNTSTCKGCQLQVCLKHRFPADHGCGHSSAAAPASAAGSNKFLIALAARNAIAQDCAKDGRGGVLISPPNTPSVKAC</sequence>
<keyword evidence="4 6" id="KW-0863">Zinc-finger</keyword>
<dbReference type="Pfam" id="PF01428">
    <property type="entry name" value="zf-AN1"/>
    <property type="match status" value="2"/>
</dbReference>
<dbReference type="PANTHER" id="PTHR14677">
    <property type="entry name" value="ARSENITE INDUCUBLE RNA ASSOCIATED PROTEIN AIP-1-RELATED"/>
    <property type="match status" value="1"/>
</dbReference>
<evidence type="ECO:0000259" key="7">
    <source>
        <dbReference type="PROSITE" id="PS51039"/>
    </source>
</evidence>
<proteinExistence type="evidence at transcript level"/>
<reference evidence="8" key="1">
    <citation type="submission" date="2017-03" db="EMBL/GenBank/DDBJ databases">
        <authorList>
            <person name="Afonso C.L."/>
            <person name="Miller P.J."/>
            <person name="Scott M.A."/>
            <person name="Spackman E."/>
            <person name="Goraichik I."/>
            <person name="Dimitrov K.M."/>
            <person name="Suarez D.L."/>
            <person name="Swayne D.E."/>
        </authorList>
    </citation>
    <scope>NUCLEOTIDE SEQUENCE</scope>
</reference>
<name>A0A2P1ENE6_DIOKA</name>
<dbReference type="EMBL" id="KY849617">
    <property type="protein sequence ID" value="AVL95380.1"/>
    <property type="molecule type" value="mRNA"/>
</dbReference>
<dbReference type="PROSITE" id="PS51039">
    <property type="entry name" value="ZF_AN1"/>
    <property type="match status" value="2"/>
</dbReference>
<dbReference type="FunFam" id="4.10.1110.10:FF:000003">
    <property type="entry name" value="AN1-type zinc finger protein 2B isoform X1"/>
    <property type="match status" value="1"/>
</dbReference>
<dbReference type="Gene3D" id="4.10.1110.10">
    <property type="entry name" value="AN1-like Zinc finger"/>
    <property type="match status" value="2"/>
</dbReference>
<protein>
    <submittedName>
        <fullName evidence="8">Transcription factor AN1-1</fullName>
    </submittedName>
</protein>
<reference evidence="8" key="2">
    <citation type="journal article" date="2018" name="J. Exp. Bot.">
        <title>A transcription factor network responsive to high CO2/hypoxia is involved in deastringency in persimmon fruit.</title>
        <authorList>
            <person name="Zhu Q.-g."/>
            <person name="Gong Z.-y."/>
            <person name="Wang M.-m."/>
            <person name="Li X."/>
            <person name="Grierson D."/>
            <person name="Yin X.-r."/>
            <person name="Chen K.-s."/>
        </authorList>
    </citation>
    <scope>NUCLEOTIDE SEQUENCE</scope>
</reference>
<dbReference type="PANTHER" id="PTHR14677:SF20">
    <property type="entry name" value="ZINC FINGER AN1-TYPE CONTAINING 2A-RELATED"/>
    <property type="match status" value="1"/>
</dbReference>
<organism evidence="8">
    <name type="scientific">Diospyros kaki</name>
    <name type="common">Kaki persimmon</name>
    <name type="synonym">Diospyros chinensis</name>
    <dbReference type="NCBI Taxonomy" id="35925"/>
    <lineage>
        <taxon>Eukaryota</taxon>
        <taxon>Viridiplantae</taxon>
        <taxon>Streptophyta</taxon>
        <taxon>Embryophyta</taxon>
        <taxon>Tracheophyta</taxon>
        <taxon>Spermatophyta</taxon>
        <taxon>Magnoliopsida</taxon>
        <taxon>eudicotyledons</taxon>
        <taxon>Gunneridae</taxon>
        <taxon>Pentapetalae</taxon>
        <taxon>asterids</taxon>
        <taxon>Ericales</taxon>
        <taxon>Ebenaceae</taxon>
        <taxon>Diospyros</taxon>
    </lineage>
</organism>
<comment type="function">
    <text evidence="1">May be involved in environmental stress response.</text>
</comment>
<keyword evidence="3" id="KW-0677">Repeat</keyword>
<evidence type="ECO:0000313" key="8">
    <source>
        <dbReference type="EMBL" id="AVL95380.1"/>
    </source>
</evidence>
<feature type="domain" description="AN1-type" evidence="7">
    <location>
        <begin position="8"/>
        <end position="56"/>
    </location>
</feature>